<reference evidence="2 3" key="1">
    <citation type="submission" date="2019-03" db="EMBL/GenBank/DDBJ databases">
        <title>First draft genome of Liparis tanakae, snailfish: a comprehensive survey of snailfish specific genes.</title>
        <authorList>
            <person name="Kim W."/>
            <person name="Song I."/>
            <person name="Jeong J.-H."/>
            <person name="Kim D."/>
            <person name="Kim S."/>
            <person name="Ryu S."/>
            <person name="Song J.Y."/>
            <person name="Lee S.K."/>
        </authorList>
    </citation>
    <scope>NUCLEOTIDE SEQUENCE [LARGE SCALE GENOMIC DNA]</scope>
    <source>
        <tissue evidence="2">Muscle</tissue>
    </source>
</reference>
<evidence type="ECO:0000313" key="2">
    <source>
        <dbReference type="EMBL" id="TNN39901.1"/>
    </source>
</evidence>
<gene>
    <name evidence="2" type="ORF">EYF80_049927</name>
</gene>
<dbReference type="EMBL" id="SRLO01001236">
    <property type="protein sequence ID" value="TNN39901.1"/>
    <property type="molecule type" value="Genomic_DNA"/>
</dbReference>
<keyword evidence="3" id="KW-1185">Reference proteome</keyword>
<accession>A0A4Z2FG26</accession>
<sequence length="67" mass="7525">MKSHLRELSDVSIAARRNGDDAPAECRQNESSTRGSSRTERHPVPRVESLGQLSRHSHREESVKDTS</sequence>
<organism evidence="2 3">
    <name type="scientific">Liparis tanakae</name>
    <name type="common">Tanaka's snailfish</name>
    <dbReference type="NCBI Taxonomy" id="230148"/>
    <lineage>
        <taxon>Eukaryota</taxon>
        <taxon>Metazoa</taxon>
        <taxon>Chordata</taxon>
        <taxon>Craniata</taxon>
        <taxon>Vertebrata</taxon>
        <taxon>Euteleostomi</taxon>
        <taxon>Actinopterygii</taxon>
        <taxon>Neopterygii</taxon>
        <taxon>Teleostei</taxon>
        <taxon>Neoteleostei</taxon>
        <taxon>Acanthomorphata</taxon>
        <taxon>Eupercaria</taxon>
        <taxon>Perciformes</taxon>
        <taxon>Cottioidei</taxon>
        <taxon>Cottales</taxon>
        <taxon>Liparidae</taxon>
        <taxon>Liparis</taxon>
    </lineage>
</organism>
<feature type="compositionally biased region" description="Basic and acidic residues" evidence="1">
    <location>
        <begin position="58"/>
        <end position="67"/>
    </location>
</feature>
<protein>
    <submittedName>
        <fullName evidence="2">Uncharacterized protein</fullName>
    </submittedName>
</protein>
<feature type="region of interest" description="Disordered" evidence="1">
    <location>
        <begin position="1"/>
        <end position="67"/>
    </location>
</feature>
<proteinExistence type="predicted"/>
<name>A0A4Z2FG26_9TELE</name>
<evidence type="ECO:0000313" key="3">
    <source>
        <dbReference type="Proteomes" id="UP000314294"/>
    </source>
</evidence>
<comment type="caution">
    <text evidence="2">The sequence shown here is derived from an EMBL/GenBank/DDBJ whole genome shotgun (WGS) entry which is preliminary data.</text>
</comment>
<dbReference type="Proteomes" id="UP000314294">
    <property type="component" value="Unassembled WGS sequence"/>
</dbReference>
<evidence type="ECO:0000256" key="1">
    <source>
        <dbReference type="SAM" id="MobiDB-lite"/>
    </source>
</evidence>
<dbReference type="AlphaFoldDB" id="A0A4Z2FG26"/>